<evidence type="ECO:0000256" key="7">
    <source>
        <dbReference type="ARBA" id="ARBA00023136"/>
    </source>
</evidence>
<reference evidence="11" key="1">
    <citation type="submission" date="2022-11" db="EMBL/GenBank/DDBJ databases">
        <title>Centuries of genome instability and evolution in soft-shell clam transmissible cancer (bioRxiv).</title>
        <authorList>
            <person name="Hart S.F.M."/>
            <person name="Yonemitsu M.A."/>
            <person name="Giersch R.M."/>
            <person name="Beal B.F."/>
            <person name="Arriagada G."/>
            <person name="Davis B.W."/>
            <person name="Ostrander E.A."/>
            <person name="Goff S.P."/>
            <person name="Metzger M.J."/>
        </authorList>
    </citation>
    <scope>NUCLEOTIDE SEQUENCE</scope>
    <source>
        <strain evidence="11">MELC-2E11</strain>
        <tissue evidence="11">Siphon/mantle</tissue>
    </source>
</reference>
<sequence length="502" mass="57792">MKQRAKAELLKNTSVAYSKYLRNQPAIIHVNEEEKETKLSDASRDNPLQTTEDVNNAKSEEDKSRNILKIAAKKSPADPVLQRFLERKADVQRVCDNRPELQEITFPYTCGEEPRKAFLKQDTMPLMYCAIEKTGSTFWRRILQVAGGASSGRPSLIRTMNAYNENGYHNMLNTPYKNIEANFKTMTSIMFVRSPYQRLFSGWLDKMYSPNWIFWIVLGDEVVKTQRKVDHFKKHTCGYDITFSEFIAHTVEDLIKKNCVNSHFTPSFYHCFPCIYDMDYIGKYETFKEDTVYLTKKLNMSVVLDKFDHDATTDAITDAVDFVYNERVDIVKCNVSFRCALFKVWQRLKARGIIGLDCEFPYKTDSEANKAPYGDFYHRIVKANADSDKGELKLNRKKAYVQAIRSLSDDLISKLAESFEVDFTMFGYDTDPLGSLSDIDTSDATPVKDVECNDLLGQRQRCAYNSYKLEVPFPGSIAYLEDMVEHGARAHGRKLLLLSNRQ</sequence>
<evidence type="ECO:0000313" key="11">
    <source>
        <dbReference type="EMBL" id="WAR15263.1"/>
    </source>
</evidence>
<keyword evidence="9" id="KW-0735">Signal-anchor</keyword>
<feature type="compositionally biased region" description="Polar residues" evidence="10">
    <location>
        <begin position="46"/>
        <end position="57"/>
    </location>
</feature>
<evidence type="ECO:0000256" key="3">
    <source>
        <dbReference type="ARBA" id="ARBA00022679"/>
    </source>
</evidence>
<name>A0ABY7F3H0_MYAAR</name>
<dbReference type="EMBL" id="CP111020">
    <property type="protein sequence ID" value="WAR15263.1"/>
    <property type="molecule type" value="Genomic_DNA"/>
</dbReference>
<organism evidence="11 12">
    <name type="scientific">Mya arenaria</name>
    <name type="common">Soft-shell clam</name>
    <dbReference type="NCBI Taxonomy" id="6604"/>
    <lineage>
        <taxon>Eukaryota</taxon>
        <taxon>Metazoa</taxon>
        <taxon>Spiralia</taxon>
        <taxon>Lophotrochozoa</taxon>
        <taxon>Mollusca</taxon>
        <taxon>Bivalvia</taxon>
        <taxon>Autobranchia</taxon>
        <taxon>Heteroconchia</taxon>
        <taxon>Euheterodonta</taxon>
        <taxon>Imparidentia</taxon>
        <taxon>Neoheterodontei</taxon>
        <taxon>Myida</taxon>
        <taxon>Myoidea</taxon>
        <taxon>Myidae</taxon>
        <taxon>Mya</taxon>
    </lineage>
</organism>
<evidence type="ECO:0000256" key="4">
    <source>
        <dbReference type="ARBA" id="ARBA00022692"/>
    </source>
</evidence>
<comment type="similarity">
    <text evidence="2 9">Belongs to the sulfotransferase 2 family.</text>
</comment>
<evidence type="ECO:0000256" key="10">
    <source>
        <dbReference type="SAM" id="MobiDB-lite"/>
    </source>
</evidence>
<dbReference type="PANTHER" id="PTHR12137">
    <property type="entry name" value="CARBOHYDRATE SULFOTRANSFERASE"/>
    <property type="match status" value="1"/>
</dbReference>
<feature type="non-terminal residue" evidence="11">
    <location>
        <position position="1"/>
    </location>
</feature>
<keyword evidence="5" id="KW-1133">Transmembrane helix</keyword>
<evidence type="ECO:0000256" key="5">
    <source>
        <dbReference type="ARBA" id="ARBA00022989"/>
    </source>
</evidence>
<keyword evidence="7" id="KW-0472">Membrane</keyword>
<keyword evidence="12" id="KW-1185">Reference proteome</keyword>
<keyword evidence="8 9" id="KW-0325">Glycoprotein</keyword>
<proteinExistence type="inferred from homology"/>
<dbReference type="Proteomes" id="UP001164746">
    <property type="component" value="Chromosome 9"/>
</dbReference>
<dbReference type="EC" id="2.8.2.-" evidence="9"/>
<dbReference type="Pfam" id="PF03567">
    <property type="entry name" value="Sulfotransfer_2"/>
    <property type="match status" value="1"/>
</dbReference>
<evidence type="ECO:0000256" key="6">
    <source>
        <dbReference type="ARBA" id="ARBA00023034"/>
    </source>
</evidence>
<gene>
    <name evidence="11" type="ORF">MAR_005368</name>
</gene>
<evidence type="ECO:0000256" key="2">
    <source>
        <dbReference type="ARBA" id="ARBA00006339"/>
    </source>
</evidence>
<keyword evidence="4" id="KW-0812">Transmembrane</keyword>
<keyword evidence="3 9" id="KW-0808">Transferase</keyword>
<protein>
    <recommendedName>
        <fullName evidence="9">Carbohydrate sulfotransferase</fullName>
        <ecNumber evidence="9">2.8.2.-</ecNumber>
    </recommendedName>
</protein>
<dbReference type="InterPro" id="IPR018011">
    <property type="entry name" value="Carb_sulfotrans_8-10"/>
</dbReference>
<accession>A0ABY7F3H0</accession>
<evidence type="ECO:0000256" key="9">
    <source>
        <dbReference type="RuleBase" id="RU364020"/>
    </source>
</evidence>
<evidence type="ECO:0000256" key="1">
    <source>
        <dbReference type="ARBA" id="ARBA00004323"/>
    </source>
</evidence>
<evidence type="ECO:0000313" key="12">
    <source>
        <dbReference type="Proteomes" id="UP001164746"/>
    </source>
</evidence>
<dbReference type="InterPro" id="IPR005331">
    <property type="entry name" value="Sulfotransferase"/>
</dbReference>
<feature type="region of interest" description="Disordered" evidence="10">
    <location>
        <begin position="34"/>
        <end position="62"/>
    </location>
</feature>
<feature type="compositionally biased region" description="Basic and acidic residues" evidence="10">
    <location>
        <begin position="34"/>
        <end position="44"/>
    </location>
</feature>
<evidence type="ECO:0000256" key="8">
    <source>
        <dbReference type="ARBA" id="ARBA00023180"/>
    </source>
</evidence>
<keyword evidence="9" id="KW-0119">Carbohydrate metabolism</keyword>
<comment type="subcellular location">
    <subcellularLocation>
        <location evidence="1 9">Golgi apparatus membrane</location>
        <topology evidence="1 9">Single-pass type II membrane protein</topology>
    </subcellularLocation>
</comment>
<keyword evidence="6 9" id="KW-0333">Golgi apparatus</keyword>
<dbReference type="PANTHER" id="PTHR12137:SF54">
    <property type="entry name" value="CARBOHYDRATE SULFOTRANSFERASE"/>
    <property type="match status" value="1"/>
</dbReference>